<dbReference type="AlphaFoldDB" id="A0A0F9UDI5"/>
<name>A0A0F9UDI5_9ZZZZ</name>
<proteinExistence type="predicted"/>
<gene>
    <name evidence="1" type="ORF">LCGC14_0543750</name>
</gene>
<organism evidence="1">
    <name type="scientific">marine sediment metagenome</name>
    <dbReference type="NCBI Taxonomy" id="412755"/>
    <lineage>
        <taxon>unclassified sequences</taxon>
        <taxon>metagenomes</taxon>
        <taxon>ecological metagenomes</taxon>
    </lineage>
</organism>
<reference evidence="1" key="1">
    <citation type="journal article" date="2015" name="Nature">
        <title>Complex archaea that bridge the gap between prokaryotes and eukaryotes.</title>
        <authorList>
            <person name="Spang A."/>
            <person name="Saw J.H."/>
            <person name="Jorgensen S.L."/>
            <person name="Zaremba-Niedzwiedzka K."/>
            <person name="Martijn J."/>
            <person name="Lind A.E."/>
            <person name="van Eijk R."/>
            <person name="Schleper C."/>
            <person name="Guy L."/>
            <person name="Ettema T.J."/>
        </authorList>
    </citation>
    <scope>NUCLEOTIDE SEQUENCE</scope>
</reference>
<protein>
    <submittedName>
        <fullName evidence="1">Uncharacterized protein</fullName>
    </submittedName>
</protein>
<accession>A0A0F9UDI5</accession>
<sequence length="67" mass="7420">MKLIYKIGTKADEKPKINLSVNGQYLGTIWGEVEEASENDFAVEHGIINISGKDGKRISTLWDAQKA</sequence>
<dbReference type="EMBL" id="LAZR01000732">
    <property type="protein sequence ID" value="KKN59276.1"/>
    <property type="molecule type" value="Genomic_DNA"/>
</dbReference>
<evidence type="ECO:0000313" key="1">
    <source>
        <dbReference type="EMBL" id="KKN59276.1"/>
    </source>
</evidence>
<comment type="caution">
    <text evidence="1">The sequence shown here is derived from an EMBL/GenBank/DDBJ whole genome shotgun (WGS) entry which is preliminary data.</text>
</comment>